<proteinExistence type="predicted"/>
<dbReference type="PANTHER" id="PTHR21468:SF1">
    <property type="entry name" value="COILED-COIL DOMAIN-CONTAINING PROTEIN 83"/>
    <property type="match status" value="1"/>
</dbReference>
<feature type="compositionally biased region" description="Polar residues" evidence="1">
    <location>
        <begin position="297"/>
        <end position="312"/>
    </location>
</feature>
<evidence type="ECO:0000313" key="2">
    <source>
        <dbReference type="EMBL" id="CAJ0947007.1"/>
    </source>
</evidence>
<dbReference type="PANTHER" id="PTHR21468">
    <property type="entry name" value="HSD9"/>
    <property type="match status" value="1"/>
</dbReference>
<evidence type="ECO:0000256" key="1">
    <source>
        <dbReference type="SAM" id="MobiDB-lite"/>
    </source>
</evidence>
<dbReference type="InterPro" id="IPR026702">
    <property type="entry name" value="CCDC83"/>
</dbReference>
<evidence type="ECO:0000313" key="3">
    <source>
        <dbReference type="Proteomes" id="UP001176940"/>
    </source>
</evidence>
<accession>A0ABN9LPB7</accession>
<gene>
    <name evidence="2" type="ORF">RIMI_LOCUS11543148</name>
</gene>
<feature type="compositionally biased region" description="Basic and acidic residues" evidence="1">
    <location>
        <begin position="228"/>
        <end position="253"/>
    </location>
</feature>
<organism evidence="2 3">
    <name type="scientific">Ranitomeya imitator</name>
    <name type="common">mimic poison frog</name>
    <dbReference type="NCBI Taxonomy" id="111125"/>
    <lineage>
        <taxon>Eukaryota</taxon>
        <taxon>Metazoa</taxon>
        <taxon>Chordata</taxon>
        <taxon>Craniata</taxon>
        <taxon>Vertebrata</taxon>
        <taxon>Euteleostomi</taxon>
        <taxon>Amphibia</taxon>
        <taxon>Batrachia</taxon>
        <taxon>Anura</taxon>
        <taxon>Neobatrachia</taxon>
        <taxon>Hyloidea</taxon>
        <taxon>Dendrobatidae</taxon>
        <taxon>Dendrobatinae</taxon>
        <taxon>Ranitomeya</taxon>
    </lineage>
</organism>
<dbReference type="EMBL" id="CAUEEQ010026271">
    <property type="protein sequence ID" value="CAJ0947007.1"/>
    <property type="molecule type" value="Genomic_DNA"/>
</dbReference>
<name>A0ABN9LPB7_9NEOB</name>
<keyword evidence="3" id="KW-1185">Reference proteome</keyword>
<dbReference type="Proteomes" id="UP001176940">
    <property type="component" value="Unassembled WGS sequence"/>
</dbReference>
<comment type="caution">
    <text evidence="2">The sequence shown here is derived from an EMBL/GenBank/DDBJ whole genome shotgun (WGS) entry which is preliminary data.</text>
</comment>
<sequence>MCFHELRGEINGLEHQILVAEAEKDYWLQYKNVGSWEHAKQINHLQEEISDIKQNFSEIDEYFRKNLEKTKHDIDNETEKKMDQTREIATQDAVKHIDEESRREINENEWLKREFDIYKKDVQDLEVSVCKMEQENLQLINHLFDCRLHDLKIPRLEENCKAANRSGRAARDSTAIKAKQSGATRNVERSCSKRLVQQRERSRAEWSRTAGVRSRDQATKVHSRQSRKSAEHKRTENTRKDTAGKEATDKETEIGQSTDKAMEQDTETKTQGPGYSASWRADNKIKAIAQRKASREGVTQSKVRQTQQLNTN</sequence>
<protein>
    <submittedName>
        <fullName evidence="2">Uncharacterized protein</fullName>
    </submittedName>
</protein>
<feature type="compositionally biased region" description="Basic and acidic residues" evidence="1">
    <location>
        <begin position="186"/>
        <end position="206"/>
    </location>
</feature>
<reference evidence="2" key="1">
    <citation type="submission" date="2023-07" db="EMBL/GenBank/DDBJ databases">
        <authorList>
            <person name="Stuckert A."/>
        </authorList>
    </citation>
    <scope>NUCLEOTIDE SEQUENCE</scope>
</reference>
<feature type="region of interest" description="Disordered" evidence="1">
    <location>
        <begin position="163"/>
        <end position="312"/>
    </location>
</feature>